<dbReference type="InterPro" id="IPR038352">
    <property type="entry name" value="Imelysin_sf"/>
</dbReference>
<proteinExistence type="predicted"/>
<dbReference type="STRING" id="1208324.P73_3040"/>
<name>A0A0B5E303_9RHOB</name>
<dbReference type="OrthoDB" id="5729110at2"/>
<dbReference type="AlphaFoldDB" id="A0A0B5E303"/>
<dbReference type="Pfam" id="PF09375">
    <property type="entry name" value="Peptidase_M75"/>
    <property type="match status" value="1"/>
</dbReference>
<accession>A0A0B5E303</accession>
<comment type="subcellular location">
    <subcellularLocation>
        <location evidence="1">Cell envelope</location>
    </subcellularLocation>
</comment>
<evidence type="ECO:0000256" key="3">
    <source>
        <dbReference type="SAM" id="SignalP"/>
    </source>
</evidence>
<dbReference type="Gene3D" id="1.20.1420.20">
    <property type="entry name" value="M75 peptidase, HXXE motif"/>
    <property type="match status" value="1"/>
</dbReference>
<keyword evidence="6" id="KW-1185">Reference proteome</keyword>
<dbReference type="GO" id="GO:0030313">
    <property type="term" value="C:cell envelope"/>
    <property type="evidence" value="ECO:0007669"/>
    <property type="project" value="UniProtKB-SubCell"/>
</dbReference>
<reference evidence="5 6" key="1">
    <citation type="journal article" date="2014" name="Int. J. Syst. Evol. Microbiol.">
        <title>Celeribacter indicus sp. nov., a polycyclic aromatic hydrocarbon-degrading bacterium from deep-sea sediment and reclassification of Huaishuia halophila as Celeribacter halophilus comb. nov.</title>
        <authorList>
            <person name="Lai Q."/>
            <person name="Cao J."/>
            <person name="Yuan J."/>
            <person name="Li F."/>
            <person name="Shao Z."/>
        </authorList>
    </citation>
    <scope>NUCLEOTIDE SEQUENCE [LARGE SCALE GENOMIC DNA]</scope>
    <source>
        <strain evidence="5">P73</strain>
    </source>
</reference>
<evidence type="ECO:0000313" key="5">
    <source>
        <dbReference type="EMBL" id="AJE47755.1"/>
    </source>
</evidence>
<feature type="chain" id="PRO_5002114293" description="Imelysin-like domain-containing protein" evidence="3">
    <location>
        <begin position="20"/>
        <end position="337"/>
    </location>
</feature>
<evidence type="ECO:0000313" key="6">
    <source>
        <dbReference type="Proteomes" id="UP000031521"/>
    </source>
</evidence>
<evidence type="ECO:0000259" key="4">
    <source>
        <dbReference type="Pfam" id="PF09375"/>
    </source>
</evidence>
<dbReference type="Proteomes" id="UP000031521">
    <property type="component" value="Chromosome"/>
</dbReference>
<protein>
    <recommendedName>
        <fullName evidence="4">Imelysin-like domain-containing protein</fullName>
    </recommendedName>
</protein>
<dbReference type="CDD" id="cd14659">
    <property type="entry name" value="Imelysin-like_IPPA"/>
    <property type="match status" value="1"/>
</dbReference>
<feature type="domain" description="Imelysin-like" evidence="4">
    <location>
        <begin position="38"/>
        <end position="300"/>
    </location>
</feature>
<keyword evidence="2 3" id="KW-0732">Signal</keyword>
<evidence type="ECO:0000256" key="1">
    <source>
        <dbReference type="ARBA" id="ARBA00004196"/>
    </source>
</evidence>
<sequence>MRRFTALCVSLSLAGPLAADPVGEAVTRAVDRHATPAIETFAAAAEGLAEVAAQDCRAEAVKPAYHSAFDAWIPVQQLHLGPIEKDGRILAMSFWPDKKGLTQRTLAAIVADEDPVVDDPAEFAHASIAVRGFFALEMMLYDDRFAGYGAEEYACRLVRAITGDMARMAGEIDAEWTGEDGFADTLKQAGEAAQVLYLTPTESLQALYTQLTAALEFDRDQRIARPLGSFERPRPERAEARRSARSRRNLVLSLEAARDLARSLAPAEIPAIEAGFEDAIGLARDLETQDFSDVEDPTQRLELEIVGQRIQTIQGAIANEIGAPLGISAGFNAGDGD</sequence>
<evidence type="ECO:0000256" key="2">
    <source>
        <dbReference type="ARBA" id="ARBA00022729"/>
    </source>
</evidence>
<dbReference type="HOGENOM" id="CLU_061785_0_0_5"/>
<dbReference type="RefSeq" id="WP_043870244.1">
    <property type="nucleotide sequence ID" value="NZ_CP004393.1"/>
</dbReference>
<organism evidence="5 6">
    <name type="scientific">Celeribacter indicus</name>
    <dbReference type="NCBI Taxonomy" id="1208324"/>
    <lineage>
        <taxon>Bacteria</taxon>
        <taxon>Pseudomonadati</taxon>
        <taxon>Pseudomonadota</taxon>
        <taxon>Alphaproteobacteria</taxon>
        <taxon>Rhodobacterales</taxon>
        <taxon>Roseobacteraceae</taxon>
        <taxon>Celeribacter</taxon>
    </lineage>
</organism>
<gene>
    <name evidence="5" type="ORF">P73_3040</name>
</gene>
<dbReference type="KEGG" id="cid:P73_3040"/>
<feature type="signal peptide" evidence="3">
    <location>
        <begin position="1"/>
        <end position="19"/>
    </location>
</feature>
<dbReference type="EMBL" id="CP004393">
    <property type="protein sequence ID" value="AJE47755.1"/>
    <property type="molecule type" value="Genomic_DNA"/>
</dbReference>
<dbReference type="InterPro" id="IPR034984">
    <property type="entry name" value="Imelysin-like_IPPA"/>
</dbReference>
<dbReference type="InterPro" id="IPR018976">
    <property type="entry name" value="Imelysin-like"/>
</dbReference>